<dbReference type="AlphaFoldDB" id="A0A077NQ05"/>
<dbReference type="HOGENOM" id="CLU_2959849_0_0_6"/>
<feature type="region of interest" description="Disordered" evidence="1">
    <location>
        <begin position="1"/>
        <end position="21"/>
    </location>
</feature>
<gene>
    <name evidence="2" type="ORF">XBFM1_1730012</name>
</gene>
<feature type="compositionally biased region" description="Polar residues" evidence="1">
    <location>
        <begin position="11"/>
        <end position="21"/>
    </location>
</feature>
<reference evidence="2" key="1">
    <citation type="submission" date="2013-07" db="EMBL/GenBank/DDBJ databases">
        <title>Sub-species coevolution in mutualistic symbiosis.</title>
        <authorList>
            <person name="Murfin K."/>
            <person name="Klassen J."/>
            <person name="Lee M."/>
            <person name="Forst S."/>
            <person name="Stock P."/>
            <person name="Goodrich-Blair H."/>
        </authorList>
    </citation>
    <scope>NUCLEOTIDE SEQUENCE [LARGE SCALE GENOMIC DNA]</scope>
    <source>
        <strain evidence="2">Feltiae Moldova</strain>
    </source>
</reference>
<comment type="caution">
    <text evidence="2">The sequence shown here is derived from an EMBL/GenBank/DDBJ whole genome shotgun (WGS) entry which is preliminary data.</text>
</comment>
<accession>A0A077NQ05</accession>
<dbReference type="Proteomes" id="UP000028487">
    <property type="component" value="Unassembled WGS sequence"/>
</dbReference>
<evidence type="ECO:0000256" key="1">
    <source>
        <dbReference type="SAM" id="MobiDB-lite"/>
    </source>
</evidence>
<dbReference type="EMBL" id="CBSV010000083">
    <property type="protein sequence ID" value="CDH00624.1"/>
    <property type="molecule type" value="Genomic_DNA"/>
</dbReference>
<name>A0A077NQ05_XENBV</name>
<evidence type="ECO:0000313" key="2">
    <source>
        <dbReference type="EMBL" id="CDH00624.1"/>
    </source>
</evidence>
<proteinExistence type="predicted"/>
<protein>
    <submittedName>
        <fullName evidence="2">Uncharacterized protein</fullName>
    </submittedName>
</protein>
<evidence type="ECO:0000313" key="3">
    <source>
        <dbReference type="Proteomes" id="UP000028487"/>
    </source>
</evidence>
<organism evidence="2 3">
    <name type="scientific">Xenorhabdus bovienii str. feltiae Moldova</name>
    <dbReference type="NCBI Taxonomy" id="1398200"/>
    <lineage>
        <taxon>Bacteria</taxon>
        <taxon>Pseudomonadati</taxon>
        <taxon>Pseudomonadota</taxon>
        <taxon>Gammaproteobacteria</taxon>
        <taxon>Enterobacterales</taxon>
        <taxon>Morganellaceae</taxon>
        <taxon>Xenorhabdus</taxon>
    </lineage>
</organism>
<sequence>MGKSQHLLAEQSPNSGFGDNPLIFNQTPDLAFGHSVADPIISGQFDLLNKISLVILWLK</sequence>